<dbReference type="HOGENOM" id="CLU_1450243_0_0_1"/>
<evidence type="ECO:0000256" key="1">
    <source>
        <dbReference type="SAM" id="SignalP"/>
    </source>
</evidence>
<dbReference type="EnsemblProtists" id="EKX50436">
    <property type="protein sequence ID" value="EKX50436"/>
    <property type="gene ID" value="GUITHDRAFT_103670"/>
</dbReference>
<reference evidence="4" key="2">
    <citation type="submission" date="2012-11" db="EMBL/GenBank/DDBJ databases">
        <authorList>
            <person name="Kuo A."/>
            <person name="Curtis B.A."/>
            <person name="Tanifuji G."/>
            <person name="Burki F."/>
            <person name="Gruber A."/>
            <person name="Irimia M."/>
            <person name="Maruyama S."/>
            <person name="Arias M.C."/>
            <person name="Ball S.G."/>
            <person name="Gile G.H."/>
            <person name="Hirakawa Y."/>
            <person name="Hopkins J.F."/>
            <person name="Rensing S.A."/>
            <person name="Schmutz J."/>
            <person name="Symeonidi A."/>
            <person name="Elias M."/>
            <person name="Eveleigh R.J."/>
            <person name="Herman E.K."/>
            <person name="Klute M.J."/>
            <person name="Nakayama T."/>
            <person name="Obornik M."/>
            <person name="Reyes-Prieto A."/>
            <person name="Armbrust E.V."/>
            <person name="Aves S.J."/>
            <person name="Beiko R.G."/>
            <person name="Coutinho P."/>
            <person name="Dacks J.B."/>
            <person name="Durnford D.G."/>
            <person name="Fast N.M."/>
            <person name="Green B.R."/>
            <person name="Grisdale C."/>
            <person name="Hempe F."/>
            <person name="Henrissat B."/>
            <person name="Hoppner M.P."/>
            <person name="Ishida K.-I."/>
            <person name="Kim E."/>
            <person name="Koreny L."/>
            <person name="Kroth P.G."/>
            <person name="Liu Y."/>
            <person name="Malik S.-B."/>
            <person name="Maier U.G."/>
            <person name="McRose D."/>
            <person name="Mock T."/>
            <person name="Neilson J.A."/>
            <person name="Onodera N.T."/>
            <person name="Poole A.M."/>
            <person name="Pritham E.J."/>
            <person name="Richards T.A."/>
            <person name="Rocap G."/>
            <person name="Roy S.W."/>
            <person name="Sarai C."/>
            <person name="Schaack S."/>
            <person name="Shirato S."/>
            <person name="Slamovits C.H."/>
            <person name="Spencer D.F."/>
            <person name="Suzuki S."/>
            <person name="Worden A.Z."/>
            <person name="Zauner S."/>
            <person name="Barry K."/>
            <person name="Bell C."/>
            <person name="Bharti A.K."/>
            <person name="Crow J.A."/>
            <person name="Grimwood J."/>
            <person name="Kramer R."/>
            <person name="Lindquist E."/>
            <person name="Lucas S."/>
            <person name="Salamov A."/>
            <person name="McFadden G.I."/>
            <person name="Lane C.E."/>
            <person name="Keeling P.J."/>
            <person name="Gray M.W."/>
            <person name="Grigoriev I.V."/>
            <person name="Archibald J.M."/>
        </authorList>
    </citation>
    <scope>NUCLEOTIDE SEQUENCE</scope>
    <source>
        <strain evidence="4">CCMP2712</strain>
    </source>
</reference>
<proteinExistence type="predicted"/>
<dbReference type="PaxDb" id="55529-EKX50436"/>
<feature type="signal peptide" evidence="1">
    <location>
        <begin position="1"/>
        <end position="22"/>
    </location>
</feature>
<keyword evidence="4" id="KW-1185">Reference proteome</keyword>
<reference evidence="2 4" key="1">
    <citation type="journal article" date="2012" name="Nature">
        <title>Algal genomes reveal evolutionary mosaicism and the fate of nucleomorphs.</title>
        <authorList>
            <consortium name="DOE Joint Genome Institute"/>
            <person name="Curtis B.A."/>
            <person name="Tanifuji G."/>
            <person name="Burki F."/>
            <person name="Gruber A."/>
            <person name="Irimia M."/>
            <person name="Maruyama S."/>
            <person name="Arias M.C."/>
            <person name="Ball S.G."/>
            <person name="Gile G.H."/>
            <person name="Hirakawa Y."/>
            <person name="Hopkins J.F."/>
            <person name="Kuo A."/>
            <person name="Rensing S.A."/>
            <person name="Schmutz J."/>
            <person name="Symeonidi A."/>
            <person name="Elias M."/>
            <person name="Eveleigh R.J."/>
            <person name="Herman E.K."/>
            <person name="Klute M.J."/>
            <person name="Nakayama T."/>
            <person name="Obornik M."/>
            <person name="Reyes-Prieto A."/>
            <person name="Armbrust E.V."/>
            <person name="Aves S.J."/>
            <person name="Beiko R.G."/>
            <person name="Coutinho P."/>
            <person name="Dacks J.B."/>
            <person name="Durnford D.G."/>
            <person name="Fast N.M."/>
            <person name="Green B.R."/>
            <person name="Grisdale C.J."/>
            <person name="Hempel F."/>
            <person name="Henrissat B."/>
            <person name="Hoppner M.P."/>
            <person name="Ishida K."/>
            <person name="Kim E."/>
            <person name="Koreny L."/>
            <person name="Kroth P.G."/>
            <person name="Liu Y."/>
            <person name="Malik S.B."/>
            <person name="Maier U.G."/>
            <person name="McRose D."/>
            <person name="Mock T."/>
            <person name="Neilson J.A."/>
            <person name="Onodera N.T."/>
            <person name="Poole A.M."/>
            <person name="Pritham E.J."/>
            <person name="Richards T.A."/>
            <person name="Rocap G."/>
            <person name="Roy S.W."/>
            <person name="Sarai C."/>
            <person name="Schaack S."/>
            <person name="Shirato S."/>
            <person name="Slamovits C.H."/>
            <person name="Spencer D.F."/>
            <person name="Suzuki S."/>
            <person name="Worden A.Z."/>
            <person name="Zauner S."/>
            <person name="Barry K."/>
            <person name="Bell C."/>
            <person name="Bharti A.K."/>
            <person name="Crow J.A."/>
            <person name="Grimwood J."/>
            <person name="Kramer R."/>
            <person name="Lindquist E."/>
            <person name="Lucas S."/>
            <person name="Salamov A."/>
            <person name="McFadden G.I."/>
            <person name="Lane C.E."/>
            <person name="Keeling P.J."/>
            <person name="Gray M.W."/>
            <person name="Grigoriev I.V."/>
            <person name="Archibald J.M."/>
        </authorList>
    </citation>
    <scope>NUCLEOTIDE SEQUENCE</scope>
    <source>
        <strain evidence="2 4">CCMP2712</strain>
    </source>
</reference>
<evidence type="ECO:0000313" key="3">
    <source>
        <dbReference type="EnsemblProtists" id="EKX50436"/>
    </source>
</evidence>
<dbReference type="KEGG" id="gtt:GUITHDRAFT_103670"/>
<protein>
    <submittedName>
        <fullName evidence="2 3">Uncharacterized protein</fullName>
    </submittedName>
</protein>
<feature type="chain" id="PRO_5008771596" evidence="1">
    <location>
        <begin position="23"/>
        <end position="187"/>
    </location>
</feature>
<dbReference type="RefSeq" id="XP_005837416.1">
    <property type="nucleotide sequence ID" value="XM_005837359.1"/>
</dbReference>
<dbReference type="AlphaFoldDB" id="L1JPC2"/>
<evidence type="ECO:0000313" key="4">
    <source>
        <dbReference type="Proteomes" id="UP000011087"/>
    </source>
</evidence>
<dbReference type="EMBL" id="JH992978">
    <property type="protein sequence ID" value="EKX50436.1"/>
    <property type="molecule type" value="Genomic_DNA"/>
</dbReference>
<name>L1JPC2_GUITC</name>
<organism evidence="2">
    <name type="scientific">Guillardia theta (strain CCMP2712)</name>
    <name type="common">Cryptophyte</name>
    <dbReference type="NCBI Taxonomy" id="905079"/>
    <lineage>
        <taxon>Eukaryota</taxon>
        <taxon>Cryptophyceae</taxon>
        <taxon>Pyrenomonadales</taxon>
        <taxon>Geminigeraceae</taxon>
        <taxon>Guillardia</taxon>
    </lineage>
</organism>
<accession>L1JPC2</accession>
<reference evidence="3" key="3">
    <citation type="submission" date="2016-03" db="UniProtKB">
        <authorList>
            <consortium name="EnsemblProtists"/>
        </authorList>
    </citation>
    <scope>IDENTIFICATION</scope>
</reference>
<keyword evidence="1" id="KW-0732">Signal</keyword>
<sequence>MQAVGALKLVALVMLSAQMAYCVQDPNIAKMNNLTAISILLDHLPESAREWWPVYKKAFDMGHLPENKYHLSRALRVTQQLARDVEQRNSLVEYGFVQSIIPLLSRSMLSKEDIRNVLLSLVLLAQHTKDEFPSADKAKVAKLQGVLEANNEVTPVRSLLHDTSLIEPFHHMMEILAQIPATQEMTK</sequence>
<evidence type="ECO:0000313" key="2">
    <source>
        <dbReference type="EMBL" id="EKX50436.1"/>
    </source>
</evidence>
<gene>
    <name evidence="2" type="ORF">GUITHDRAFT_103670</name>
</gene>
<dbReference type="GeneID" id="17307158"/>
<dbReference type="Proteomes" id="UP000011087">
    <property type="component" value="Unassembled WGS sequence"/>
</dbReference>